<gene>
    <name evidence="4" type="ORF">SNE40_018539</name>
</gene>
<evidence type="ECO:0000256" key="1">
    <source>
        <dbReference type="ARBA" id="ARBA00003520"/>
    </source>
</evidence>
<dbReference type="SUPFAM" id="SSF53067">
    <property type="entry name" value="Actin-like ATPase domain"/>
    <property type="match status" value="2"/>
</dbReference>
<evidence type="ECO:0000256" key="3">
    <source>
        <dbReference type="RuleBase" id="RU000487"/>
    </source>
</evidence>
<proteinExistence type="inferred from homology"/>
<comment type="caution">
    <text evidence="4">The sequence shown here is derived from an EMBL/GenBank/DDBJ whole genome shotgun (WGS) entry which is preliminary data.</text>
</comment>
<dbReference type="InterPro" id="IPR043129">
    <property type="entry name" value="ATPase_NBD"/>
</dbReference>
<dbReference type="Pfam" id="PF00022">
    <property type="entry name" value="Actin"/>
    <property type="match status" value="1"/>
</dbReference>
<dbReference type="EMBL" id="JAZGQO010000014">
    <property type="protein sequence ID" value="KAK6170053.1"/>
    <property type="molecule type" value="Genomic_DNA"/>
</dbReference>
<comment type="similarity">
    <text evidence="2 3">Belongs to the actin family.</text>
</comment>
<sequence>MSVNKNEAVVIDCGSGDVKAGHAGDKTPEVVFSNLVGYDQDQAGSGSTAFCVGDEAKRRRGQSQFICNNPVEQGIITRWDDMERVWDEIFSNQLKVDSKENPVIMTRIASLPQFNREKITEIMFEKYEVPSFYLAIQSVLALYSVGQKNGIVYDSGEGVTHIVPVKDGFAIQGAIERLDVAGSDLTSYLQGLLLGKGTRLFSAGDRDIVKDIKEKLCYAASDYDQELKAGKKETYQMPDGTKLNLGEELFQCPEILFTPSLKDPNTDGIHSRINGVIQRCDSNIRSGLYDSIVLAGGSTKFKGFGSRLNKEMSVLAGKKIEVTDQANRQYASWIGGSLLGSLPEFSSYYITRADYEETGAKIVHTKCA</sequence>
<dbReference type="FunFam" id="3.30.420.40:FF:000050">
    <property type="entry name" value="Actin, alpha skeletal muscle"/>
    <property type="match status" value="1"/>
</dbReference>
<evidence type="ECO:0000313" key="4">
    <source>
        <dbReference type="EMBL" id="KAK6170053.1"/>
    </source>
</evidence>
<dbReference type="Gene3D" id="3.90.640.10">
    <property type="entry name" value="Actin, Chain A, domain 4"/>
    <property type="match status" value="1"/>
</dbReference>
<evidence type="ECO:0000256" key="2">
    <source>
        <dbReference type="ARBA" id="ARBA00006752"/>
    </source>
</evidence>
<evidence type="ECO:0008006" key="6">
    <source>
        <dbReference type="Google" id="ProtNLM"/>
    </source>
</evidence>
<protein>
    <recommendedName>
        <fullName evidence="6">Actin</fullName>
    </recommendedName>
</protein>
<comment type="function">
    <text evidence="1">Actins are highly conserved proteins that are involved in various types of cell motility and are ubiquitously expressed in all eukaryotic cells.</text>
</comment>
<organism evidence="4 5">
    <name type="scientific">Patella caerulea</name>
    <name type="common">Rayed Mediterranean limpet</name>
    <dbReference type="NCBI Taxonomy" id="87958"/>
    <lineage>
        <taxon>Eukaryota</taxon>
        <taxon>Metazoa</taxon>
        <taxon>Spiralia</taxon>
        <taxon>Lophotrochozoa</taxon>
        <taxon>Mollusca</taxon>
        <taxon>Gastropoda</taxon>
        <taxon>Patellogastropoda</taxon>
        <taxon>Patelloidea</taxon>
        <taxon>Patellidae</taxon>
        <taxon>Patella</taxon>
    </lineage>
</organism>
<name>A0AAN8P8A7_PATCE</name>
<dbReference type="FunFam" id="3.30.420.40:FF:000058">
    <property type="entry name" value="Putative actin-related protein 5"/>
    <property type="match status" value="1"/>
</dbReference>
<accession>A0AAN8P8A7</accession>
<reference evidence="4 5" key="1">
    <citation type="submission" date="2024-01" db="EMBL/GenBank/DDBJ databases">
        <title>The genome of the rayed Mediterranean limpet Patella caerulea (Linnaeus, 1758).</title>
        <authorList>
            <person name="Anh-Thu Weber A."/>
            <person name="Halstead-Nussloch G."/>
        </authorList>
    </citation>
    <scope>NUCLEOTIDE SEQUENCE [LARGE SCALE GENOMIC DNA]</scope>
    <source>
        <strain evidence="4">AATW-2023a</strain>
        <tissue evidence="4">Whole specimen</tissue>
    </source>
</reference>
<evidence type="ECO:0000313" key="5">
    <source>
        <dbReference type="Proteomes" id="UP001347796"/>
    </source>
</evidence>
<dbReference type="FunFam" id="3.90.640.10:FF:000007">
    <property type="entry name" value="Actin like 7B"/>
    <property type="match status" value="1"/>
</dbReference>
<dbReference type="AlphaFoldDB" id="A0AAN8P8A7"/>
<dbReference type="Proteomes" id="UP001347796">
    <property type="component" value="Unassembled WGS sequence"/>
</dbReference>
<dbReference type="PANTHER" id="PTHR11937">
    <property type="entry name" value="ACTIN"/>
    <property type="match status" value="1"/>
</dbReference>
<dbReference type="SMART" id="SM00268">
    <property type="entry name" value="ACTIN"/>
    <property type="match status" value="1"/>
</dbReference>
<keyword evidence="5" id="KW-1185">Reference proteome</keyword>
<dbReference type="InterPro" id="IPR004000">
    <property type="entry name" value="Actin"/>
</dbReference>
<dbReference type="PRINTS" id="PR00190">
    <property type="entry name" value="ACTIN"/>
</dbReference>
<dbReference type="Gene3D" id="3.30.420.40">
    <property type="match status" value="2"/>
</dbReference>